<organism evidence="1">
    <name type="scientific">Arundo donax</name>
    <name type="common">Giant reed</name>
    <name type="synonym">Donax arundinaceus</name>
    <dbReference type="NCBI Taxonomy" id="35708"/>
    <lineage>
        <taxon>Eukaryota</taxon>
        <taxon>Viridiplantae</taxon>
        <taxon>Streptophyta</taxon>
        <taxon>Embryophyta</taxon>
        <taxon>Tracheophyta</taxon>
        <taxon>Spermatophyta</taxon>
        <taxon>Magnoliopsida</taxon>
        <taxon>Liliopsida</taxon>
        <taxon>Poales</taxon>
        <taxon>Poaceae</taxon>
        <taxon>PACMAD clade</taxon>
        <taxon>Arundinoideae</taxon>
        <taxon>Arundineae</taxon>
        <taxon>Arundo</taxon>
    </lineage>
</organism>
<sequence length="47" mass="5407">MKLIEIIEEFGSYNTGSTLGRTQLYPSLTIFPQRKVTVFVIRCKTNI</sequence>
<dbReference type="AlphaFoldDB" id="A0A0A9A6S8"/>
<evidence type="ECO:0000313" key="1">
    <source>
        <dbReference type="EMBL" id="JAD42747.1"/>
    </source>
</evidence>
<reference evidence="1" key="1">
    <citation type="submission" date="2014-09" db="EMBL/GenBank/DDBJ databases">
        <authorList>
            <person name="Magalhaes I.L.F."/>
            <person name="Oliveira U."/>
            <person name="Santos F.R."/>
            <person name="Vidigal T.H.D.A."/>
            <person name="Brescovit A.D."/>
            <person name="Santos A.J."/>
        </authorList>
    </citation>
    <scope>NUCLEOTIDE SEQUENCE</scope>
    <source>
        <tissue evidence="1">Shoot tissue taken approximately 20 cm above the soil surface</tissue>
    </source>
</reference>
<dbReference type="EMBL" id="GBRH01255148">
    <property type="protein sequence ID" value="JAD42747.1"/>
    <property type="molecule type" value="Transcribed_RNA"/>
</dbReference>
<proteinExistence type="predicted"/>
<protein>
    <submittedName>
        <fullName evidence="1">Uncharacterized protein</fullName>
    </submittedName>
</protein>
<name>A0A0A9A6S8_ARUDO</name>
<accession>A0A0A9A6S8</accession>
<reference evidence="1" key="2">
    <citation type="journal article" date="2015" name="Data Brief">
        <title>Shoot transcriptome of the giant reed, Arundo donax.</title>
        <authorList>
            <person name="Barrero R.A."/>
            <person name="Guerrero F.D."/>
            <person name="Moolhuijzen P."/>
            <person name="Goolsby J.A."/>
            <person name="Tidwell J."/>
            <person name="Bellgard S.E."/>
            <person name="Bellgard M.I."/>
        </authorList>
    </citation>
    <scope>NUCLEOTIDE SEQUENCE</scope>
    <source>
        <tissue evidence="1">Shoot tissue taken approximately 20 cm above the soil surface</tissue>
    </source>
</reference>